<dbReference type="OrthoDB" id="9808833at2"/>
<keyword evidence="8" id="KW-1185">Reference proteome</keyword>
<proteinExistence type="predicted"/>
<organism evidence="7 8">
    <name type="scientific">Paenibacillus sambharensis</name>
    <dbReference type="NCBI Taxonomy" id="1803190"/>
    <lineage>
        <taxon>Bacteria</taxon>
        <taxon>Bacillati</taxon>
        <taxon>Bacillota</taxon>
        <taxon>Bacilli</taxon>
        <taxon>Bacillales</taxon>
        <taxon>Paenibacillaceae</taxon>
        <taxon>Paenibacillus</taxon>
    </lineage>
</organism>
<dbReference type="CDD" id="cd18791">
    <property type="entry name" value="SF2_C_RHA"/>
    <property type="match status" value="1"/>
</dbReference>
<keyword evidence="3 7" id="KW-0347">Helicase</keyword>
<sequence length="845" mass="92787">MLQSALPVDLVLPELTSALARSSNAVLVAPPGAGKTTRVPLAVLEEPWMAGKKILMLEPRRMAARSAAHYMASSLGEKVGGTVGYRVRMDSQTSKHTRIEVITEGILTRMLQTDPSLEEAGIVIFDEFHERSLQADLGLALCLEAQRVLREDLRLLVMSATIEAKPVASLMGGAPVIISEGKRYPVETRYYPRQGAAEQLAQHTVRVIKHAIAHDSGDILVFLPGEGEIRRVQGLLLSSGLPDAEVLPLYGALSQEAQEKALARGAAGKRKIVLSTSIAETSLTVEGVHVVIDAGLMRVPRFSPRTGMSRLETVQVSAASAEQRRGRAGRLGPGVCYRLWTEEQQQQLEPSGKPEMMETDLAPLMLELAAWGTHDPAQLSFLDQPPEGAVNQAVELLQLLGAMDKSGQLSIHGRKMAEQPLHPRLSHMVLRAMEHEERLGVLACDLAVLLAERDVLRWQQKDAAEADIVLRLQVLRAAGHEGETAFRGGLAEMKAAKRLVQEASRLKRSFGLQQALSDGSYDHLSGVLLAYAYPDRVGMPRRSGGAGLQLSGGRGAVLQPVQPLSAAPMLAAAELDDTGTAGRIRLAAWLEPAELERYFADSIKETRSVFWDAQSGTVRARLYRTFGSLILQERTLARPDPQEVAAALMEAVRTEGLDILPWNKTAVAYRQRLAFLHQADASWPDVSDEALLERLDDWLLPFLDGLGSRNDLQRLQVQQALEALVPWDKRQRLNEGAPTHCTVPSGSRIPVDYSDPSSPVVAVRLQELFGLHTTPLIGFGRMPVTLHLLSPASRPVQVTRDLASFWRNTYHEVKKDLKGRYPKHYWPDDPLTAVPTNRVRPRQQG</sequence>
<dbReference type="GO" id="GO:0005524">
    <property type="term" value="F:ATP binding"/>
    <property type="evidence" value="ECO:0007669"/>
    <property type="project" value="UniProtKB-KW"/>
</dbReference>
<dbReference type="FunFam" id="3.40.50.300:FF:002125">
    <property type="entry name" value="ATP-dependent helicase HrpB"/>
    <property type="match status" value="1"/>
</dbReference>
<dbReference type="PIRSF" id="PIRSF005496">
    <property type="entry name" value="ATP_hel_hrpB"/>
    <property type="match status" value="1"/>
</dbReference>
<dbReference type="AlphaFoldDB" id="A0A2W1L7T8"/>
<feature type="domain" description="Helicase ATP-binding" evidence="5">
    <location>
        <begin position="16"/>
        <end position="180"/>
    </location>
</feature>
<evidence type="ECO:0000256" key="3">
    <source>
        <dbReference type="ARBA" id="ARBA00022806"/>
    </source>
</evidence>
<dbReference type="GO" id="GO:0004386">
    <property type="term" value="F:helicase activity"/>
    <property type="evidence" value="ECO:0007669"/>
    <property type="project" value="UniProtKB-KW"/>
</dbReference>
<dbReference type="InterPro" id="IPR001650">
    <property type="entry name" value="Helicase_C-like"/>
</dbReference>
<evidence type="ECO:0000259" key="6">
    <source>
        <dbReference type="PROSITE" id="PS51194"/>
    </source>
</evidence>
<dbReference type="NCBIfam" id="TIGR01970">
    <property type="entry name" value="DEAH_box_HrpB"/>
    <property type="match status" value="1"/>
</dbReference>
<dbReference type="GO" id="GO:0003676">
    <property type="term" value="F:nucleic acid binding"/>
    <property type="evidence" value="ECO:0007669"/>
    <property type="project" value="InterPro"/>
</dbReference>
<dbReference type="Pfam" id="PF00270">
    <property type="entry name" value="DEAD"/>
    <property type="match status" value="1"/>
</dbReference>
<evidence type="ECO:0000313" key="8">
    <source>
        <dbReference type="Proteomes" id="UP000249522"/>
    </source>
</evidence>
<keyword evidence="4" id="KW-0067">ATP-binding</keyword>
<dbReference type="InterPro" id="IPR027417">
    <property type="entry name" value="P-loop_NTPase"/>
</dbReference>
<dbReference type="SMART" id="SM00490">
    <property type="entry name" value="HELICc"/>
    <property type="match status" value="1"/>
</dbReference>
<evidence type="ECO:0000256" key="2">
    <source>
        <dbReference type="ARBA" id="ARBA00022801"/>
    </source>
</evidence>
<dbReference type="InterPro" id="IPR014001">
    <property type="entry name" value="Helicase_ATP-bd"/>
</dbReference>
<dbReference type="SMART" id="SM00487">
    <property type="entry name" value="DEXDc"/>
    <property type="match status" value="1"/>
</dbReference>
<evidence type="ECO:0000313" key="7">
    <source>
        <dbReference type="EMBL" id="PZD96218.1"/>
    </source>
</evidence>
<dbReference type="PANTHER" id="PTHR43519">
    <property type="entry name" value="ATP-DEPENDENT RNA HELICASE HRPB"/>
    <property type="match status" value="1"/>
</dbReference>
<dbReference type="CDD" id="cd17990">
    <property type="entry name" value="DEXHc_HrpB"/>
    <property type="match status" value="1"/>
</dbReference>
<dbReference type="Pfam" id="PF00271">
    <property type="entry name" value="Helicase_C"/>
    <property type="match status" value="1"/>
</dbReference>
<dbReference type="SUPFAM" id="SSF52540">
    <property type="entry name" value="P-loop containing nucleoside triphosphate hydrolases"/>
    <property type="match status" value="2"/>
</dbReference>
<dbReference type="Gene3D" id="1.20.120.1080">
    <property type="match status" value="1"/>
</dbReference>
<comment type="caution">
    <text evidence="7">The sequence shown here is derived from an EMBL/GenBank/DDBJ whole genome shotgun (WGS) entry which is preliminary data.</text>
</comment>
<gene>
    <name evidence="7" type="primary">hrpB</name>
    <name evidence="7" type="ORF">DNH61_08395</name>
</gene>
<dbReference type="Proteomes" id="UP000249522">
    <property type="component" value="Unassembled WGS sequence"/>
</dbReference>
<dbReference type="SMART" id="SM00847">
    <property type="entry name" value="HA2"/>
    <property type="match status" value="1"/>
</dbReference>
<dbReference type="RefSeq" id="WP_111146216.1">
    <property type="nucleotide sequence ID" value="NZ_QKRB01000041.1"/>
</dbReference>
<dbReference type="PROSITE" id="PS51192">
    <property type="entry name" value="HELICASE_ATP_BIND_1"/>
    <property type="match status" value="1"/>
</dbReference>
<dbReference type="EMBL" id="QKRB01000041">
    <property type="protein sequence ID" value="PZD96218.1"/>
    <property type="molecule type" value="Genomic_DNA"/>
</dbReference>
<dbReference type="GO" id="GO:0016787">
    <property type="term" value="F:hydrolase activity"/>
    <property type="evidence" value="ECO:0007669"/>
    <property type="project" value="UniProtKB-KW"/>
</dbReference>
<dbReference type="InterPro" id="IPR011545">
    <property type="entry name" value="DEAD/DEAH_box_helicase_dom"/>
</dbReference>
<name>A0A2W1L7T8_9BACL</name>
<dbReference type="InterPro" id="IPR013689">
    <property type="entry name" value="RNA_helicase_ATP-dep_HrpB_C"/>
</dbReference>
<evidence type="ECO:0000259" key="5">
    <source>
        <dbReference type="PROSITE" id="PS51192"/>
    </source>
</evidence>
<dbReference type="PANTHER" id="PTHR43519:SF1">
    <property type="entry name" value="ATP-DEPENDENT RNA HELICASE HRPB"/>
    <property type="match status" value="1"/>
</dbReference>
<dbReference type="PROSITE" id="PS51194">
    <property type="entry name" value="HELICASE_CTER"/>
    <property type="match status" value="1"/>
</dbReference>
<reference evidence="7 8" key="1">
    <citation type="submission" date="2018-06" db="EMBL/GenBank/DDBJ databases">
        <title>Paenibacillus imtechensis sp. nov.</title>
        <authorList>
            <person name="Pinnaka A.K."/>
            <person name="Singh H."/>
            <person name="Kaur M."/>
        </authorList>
    </citation>
    <scope>NUCLEOTIDE SEQUENCE [LARGE SCALE GENOMIC DNA]</scope>
    <source>
        <strain evidence="7 8">SMB1</strain>
    </source>
</reference>
<dbReference type="Pfam" id="PF08482">
    <property type="entry name" value="HrpB_C"/>
    <property type="match status" value="1"/>
</dbReference>
<accession>A0A2W1L7T8</accession>
<keyword evidence="2" id="KW-0378">Hydrolase</keyword>
<feature type="domain" description="Helicase C-terminal" evidence="6">
    <location>
        <begin position="199"/>
        <end position="372"/>
    </location>
</feature>
<dbReference type="InterPro" id="IPR010225">
    <property type="entry name" value="HrpB"/>
</dbReference>
<dbReference type="InterPro" id="IPR007502">
    <property type="entry name" value="Helicase-assoc_dom"/>
</dbReference>
<evidence type="ECO:0000256" key="4">
    <source>
        <dbReference type="ARBA" id="ARBA00022840"/>
    </source>
</evidence>
<keyword evidence="1" id="KW-0547">Nucleotide-binding</keyword>
<dbReference type="InterPro" id="IPR049614">
    <property type="entry name" value="HrpB_DEXH"/>
</dbReference>
<protein>
    <submittedName>
        <fullName evidence="7">ATP-dependent helicase HrpB</fullName>
    </submittedName>
</protein>
<evidence type="ECO:0000256" key="1">
    <source>
        <dbReference type="ARBA" id="ARBA00022741"/>
    </source>
</evidence>
<dbReference type="Gene3D" id="3.40.50.300">
    <property type="entry name" value="P-loop containing nucleotide triphosphate hydrolases"/>
    <property type="match status" value="2"/>
</dbReference>